<dbReference type="GO" id="GO:0016829">
    <property type="term" value="F:lyase activity"/>
    <property type="evidence" value="ECO:0007669"/>
    <property type="project" value="UniProtKB-KW"/>
</dbReference>
<dbReference type="SUPFAM" id="SSF143081">
    <property type="entry name" value="BB1717-like"/>
    <property type="match status" value="1"/>
</dbReference>
<keyword evidence="3" id="KW-0227">DNA damage</keyword>
<evidence type="ECO:0000313" key="10">
    <source>
        <dbReference type="Proteomes" id="UP000281498"/>
    </source>
</evidence>
<dbReference type="Proteomes" id="UP000281498">
    <property type="component" value="Unassembled WGS sequence"/>
</dbReference>
<evidence type="ECO:0000313" key="9">
    <source>
        <dbReference type="EMBL" id="RKL64977.1"/>
    </source>
</evidence>
<keyword evidence="10" id="KW-1185">Reference proteome</keyword>
<organism evidence="9 10">
    <name type="scientific">Salipaludibacillus neizhouensis</name>
    <dbReference type="NCBI Taxonomy" id="885475"/>
    <lineage>
        <taxon>Bacteria</taxon>
        <taxon>Bacillati</taxon>
        <taxon>Bacillota</taxon>
        <taxon>Bacilli</taxon>
        <taxon>Bacillales</taxon>
        <taxon>Bacillaceae</taxon>
    </lineage>
</organism>
<dbReference type="AlphaFoldDB" id="A0A3A9JWX9"/>
<dbReference type="RefSeq" id="WP_110938971.1">
    <property type="nucleotide sequence ID" value="NZ_KZ614148.1"/>
</dbReference>
<evidence type="ECO:0000256" key="3">
    <source>
        <dbReference type="ARBA" id="ARBA00022763"/>
    </source>
</evidence>
<dbReference type="InterPro" id="IPR036590">
    <property type="entry name" value="SRAP-like"/>
</dbReference>
<protein>
    <recommendedName>
        <fullName evidence="8">Abasic site processing protein</fullName>
        <ecNumber evidence="8">3.4.-.-</ecNumber>
    </recommendedName>
</protein>
<evidence type="ECO:0000256" key="7">
    <source>
        <dbReference type="ARBA" id="ARBA00023239"/>
    </source>
</evidence>
<dbReference type="PANTHER" id="PTHR13604">
    <property type="entry name" value="DC12-RELATED"/>
    <property type="match status" value="1"/>
</dbReference>
<dbReference type="OrthoDB" id="9782620at2"/>
<sequence>MCGRFTLTASKEQLEAEFGIVFPEIEGSFNVAPSQDVLSLVAGKDGMKAGFLKWGLVPSWAKDKKIGFKMINARGESLDEKPAFKRLLTRRRCLIIADSFYEWKREGDVKKPFRVTTENNLITFAGLWDRWQSEDEEIVSCTIITTKPNSFMGQIHDRMPVILGEGNRDAWLDPSIQDHQLLKGILLPYEHKMSAYEVSTQVNNPKNNSEELIASLN</sequence>
<dbReference type="GO" id="GO:0008233">
    <property type="term" value="F:peptidase activity"/>
    <property type="evidence" value="ECO:0007669"/>
    <property type="project" value="UniProtKB-KW"/>
</dbReference>
<dbReference type="PANTHER" id="PTHR13604:SF0">
    <property type="entry name" value="ABASIC SITE PROCESSING PROTEIN HMCES"/>
    <property type="match status" value="1"/>
</dbReference>
<proteinExistence type="inferred from homology"/>
<dbReference type="EMBL" id="PDOE01000026">
    <property type="protein sequence ID" value="RKL64977.1"/>
    <property type="molecule type" value="Genomic_DNA"/>
</dbReference>
<dbReference type="Gene3D" id="3.90.1680.10">
    <property type="entry name" value="SOS response associated peptidase-like"/>
    <property type="match status" value="1"/>
</dbReference>
<keyword evidence="5" id="KW-0190">Covalent protein-DNA linkage</keyword>
<evidence type="ECO:0000256" key="8">
    <source>
        <dbReference type="RuleBase" id="RU364100"/>
    </source>
</evidence>
<evidence type="ECO:0000256" key="1">
    <source>
        <dbReference type="ARBA" id="ARBA00008136"/>
    </source>
</evidence>
<comment type="similarity">
    <text evidence="1 8">Belongs to the SOS response-associated peptidase family.</text>
</comment>
<dbReference type="InterPro" id="IPR003738">
    <property type="entry name" value="SRAP"/>
</dbReference>
<gene>
    <name evidence="9" type="ORF">CR203_23150</name>
</gene>
<evidence type="ECO:0000256" key="6">
    <source>
        <dbReference type="ARBA" id="ARBA00023125"/>
    </source>
</evidence>
<keyword evidence="2 8" id="KW-0645">Protease</keyword>
<dbReference type="GO" id="GO:0106300">
    <property type="term" value="P:protein-DNA covalent cross-linking repair"/>
    <property type="evidence" value="ECO:0007669"/>
    <property type="project" value="InterPro"/>
</dbReference>
<keyword evidence="7" id="KW-0456">Lyase</keyword>
<evidence type="ECO:0000256" key="2">
    <source>
        <dbReference type="ARBA" id="ARBA00022670"/>
    </source>
</evidence>
<keyword evidence="6" id="KW-0238">DNA-binding</keyword>
<dbReference type="Pfam" id="PF02586">
    <property type="entry name" value="SRAP"/>
    <property type="match status" value="1"/>
</dbReference>
<reference evidence="9 10" key="1">
    <citation type="submission" date="2017-10" db="EMBL/GenBank/DDBJ databases">
        <title>Bacillus sp. nov., a halophilic bacterium isolated from a Keqin Lake.</title>
        <authorList>
            <person name="Wang H."/>
        </authorList>
    </citation>
    <scope>NUCLEOTIDE SEQUENCE [LARGE SCALE GENOMIC DNA]</scope>
    <source>
        <strain evidence="9 10">KCTC 13187</strain>
    </source>
</reference>
<keyword evidence="4 8" id="KW-0378">Hydrolase</keyword>
<dbReference type="GO" id="GO:0006508">
    <property type="term" value="P:proteolysis"/>
    <property type="evidence" value="ECO:0007669"/>
    <property type="project" value="UniProtKB-KW"/>
</dbReference>
<evidence type="ECO:0000256" key="5">
    <source>
        <dbReference type="ARBA" id="ARBA00023124"/>
    </source>
</evidence>
<dbReference type="EC" id="3.4.-.-" evidence="8"/>
<evidence type="ECO:0000256" key="4">
    <source>
        <dbReference type="ARBA" id="ARBA00022801"/>
    </source>
</evidence>
<accession>A0A3A9JWX9</accession>
<comment type="caution">
    <text evidence="9">The sequence shown here is derived from an EMBL/GenBank/DDBJ whole genome shotgun (WGS) entry which is preliminary data.</text>
</comment>
<dbReference type="GO" id="GO:0003697">
    <property type="term" value="F:single-stranded DNA binding"/>
    <property type="evidence" value="ECO:0007669"/>
    <property type="project" value="InterPro"/>
</dbReference>
<name>A0A3A9JWX9_9BACI</name>